<evidence type="ECO:0008006" key="4">
    <source>
        <dbReference type="Google" id="ProtNLM"/>
    </source>
</evidence>
<dbReference type="Proteomes" id="UP001596403">
    <property type="component" value="Unassembled WGS sequence"/>
</dbReference>
<name>A0ABW1Z2X2_9RHOB</name>
<keyword evidence="3" id="KW-1185">Reference proteome</keyword>
<reference evidence="3" key="1">
    <citation type="journal article" date="2019" name="Int. J. Syst. Evol. Microbiol.">
        <title>The Global Catalogue of Microorganisms (GCM) 10K type strain sequencing project: providing services to taxonomists for standard genome sequencing and annotation.</title>
        <authorList>
            <consortium name="The Broad Institute Genomics Platform"/>
            <consortium name="The Broad Institute Genome Sequencing Center for Infectious Disease"/>
            <person name="Wu L."/>
            <person name="Ma J."/>
        </authorList>
    </citation>
    <scope>NUCLEOTIDE SEQUENCE [LARGE SCALE GENOMIC DNA]</scope>
    <source>
        <strain evidence="3">NBRC 111368</strain>
    </source>
</reference>
<dbReference type="SUPFAM" id="SSF56349">
    <property type="entry name" value="DNA breaking-rejoining enzymes"/>
    <property type="match status" value="1"/>
</dbReference>
<evidence type="ECO:0000256" key="1">
    <source>
        <dbReference type="ARBA" id="ARBA00023172"/>
    </source>
</evidence>
<evidence type="ECO:0000313" key="2">
    <source>
        <dbReference type="EMBL" id="MFC6643907.1"/>
    </source>
</evidence>
<dbReference type="InterPro" id="IPR013762">
    <property type="entry name" value="Integrase-like_cat_sf"/>
</dbReference>
<protein>
    <recommendedName>
        <fullName evidence="4">Tyr recombinase domain-containing protein</fullName>
    </recommendedName>
</protein>
<keyword evidence="1" id="KW-0233">DNA recombination</keyword>
<gene>
    <name evidence="2" type="ORF">ACFQAU_21500</name>
</gene>
<organism evidence="2 3">
    <name type="scientific">Sulfitobacter profundi</name>
    <dbReference type="NCBI Taxonomy" id="2679961"/>
    <lineage>
        <taxon>Bacteria</taxon>
        <taxon>Pseudomonadati</taxon>
        <taxon>Pseudomonadota</taxon>
        <taxon>Alphaproteobacteria</taxon>
        <taxon>Rhodobacterales</taxon>
        <taxon>Roseobacteraceae</taxon>
        <taxon>Sulfitobacter</taxon>
    </lineage>
</organism>
<dbReference type="InterPro" id="IPR011010">
    <property type="entry name" value="DNA_brk_join_enz"/>
</dbReference>
<dbReference type="RefSeq" id="WP_132447118.1">
    <property type="nucleotide sequence ID" value="NZ_JBHSWA010000005.1"/>
</dbReference>
<accession>A0ABW1Z2X2</accession>
<evidence type="ECO:0000313" key="3">
    <source>
        <dbReference type="Proteomes" id="UP001596403"/>
    </source>
</evidence>
<dbReference type="EMBL" id="JBHSWA010000005">
    <property type="protein sequence ID" value="MFC6643907.1"/>
    <property type="molecule type" value="Genomic_DNA"/>
</dbReference>
<comment type="caution">
    <text evidence="2">The sequence shown here is derived from an EMBL/GenBank/DDBJ whole genome shotgun (WGS) entry which is preliminary data.</text>
</comment>
<proteinExistence type="predicted"/>
<dbReference type="Gene3D" id="1.10.443.10">
    <property type="entry name" value="Intergrase catalytic core"/>
    <property type="match status" value="1"/>
</dbReference>
<sequence length="441" mass="49094">MDWQALPAAFRSSFETAADACLAGNDDLAEQMLARIEAGEDPEMVMAEADALGVAKASSVGKPTAARKQYQSAVAWLVRSWENEGGDTAGLTDLRSLFGRATLEAAIKDQISRSRAASDLRDPLSSGTLATRLASLTTLAGRGLEDAKALAILKLLKAQHYDVPRKKLLQSGNEEGLQMEVDRIAAKLRQSPVLATLWSNAPQRLAKVARERIESARDEKTISREITALRIFAGAVTYALQMSRPMRTRCLRHARIASEGEAHANLLRMAPGEDHYTFRFAPWEIKNRSWVTVDVVDGDADLLREWLEKWRPRMIELQKLDPKSVYLFPGKTLPKQDKGDPITLPRGCYSSSAFLELWWDASEVLGDHETPHRMRHVVALLILALRPGDYAFVSTVLGNQEDTARTHYGRDDSQAAAREARAALIAQHPDLFKNLKRRHRI</sequence>